<sequence length="739" mass="81578">MTRIQIKERAGPGALDTLFHQNKPKGHMCTSCAWAKPPNPHLFEFCENGAKATLWDLTSERCTPEYLARHTVTELAARSDYDLEMRGRLTEPLRYDAESDRYLRVGWAEAFREIGEKLRELEPKSVTFYASGKAALEPSYLYALFARIYGHQNLPDSSNMCHETTSVGLKKVTGSPVGTCTLEDLEHCDAIFYLGQNPGTNSPRLLRPLQQAVERGCKIVVFNPLREKGLLEFTDPQNPMQMTVSPATKLAHQYLQVKPGGDIAALMGVMKRVLERDAASRDAGGPGVLDRTFIDQHTAGFDEFLARLDSAGWDEIESNSGLARSELEAAGDVYADAERVIGIYGMGLTQHVHGSQSIGMLVNLLLLSGNIGRKGAGCSPIRGHSNVQGQRTVGITEKTSLAPNDKYRELFDFDPPTEDGHTTVEFLEAILAGTARGFIGLGGNLAKAVPDHERVHAAWRDMELTVHVATKLNKTHLMPGKSSFILPCLVRAEDDVQKTGRQTVTMEDSFSHIYGSIGKRSPASPYLKSETAIVCELAKATLPGHPKWLWDDWMGDYGLIRDLIAMTYPEEFHDMNDRMHQPGGFYRGNGAHERIWKTESGKAEFTTPTVMNACGIGDAAGRYHLVTVRSNDQFNTTIYGHSDRLRGISGSRMIVMMSTADMKRDGLREGDTVSLLGDAGDDIVRKVEGLRIVPYELPDGCLGGYFPELNPLVPLWYHDKLSKTPASKGVPVRIVKEAV</sequence>
<evidence type="ECO:0000256" key="4">
    <source>
        <dbReference type="ARBA" id="ARBA00022485"/>
    </source>
</evidence>
<dbReference type="InterPro" id="IPR006657">
    <property type="entry name" value="MoPterin_dinucl-bd_dom"/>
</dbReference>
<dbReference type="GO" id="GO:0043546">
    <property type="term" value="F:molybdopterin cofactor binding"/>
    <property type="evidence" value="ECO:0007669"/>
    <property type="project" value="InterPro"/>
</dbReference>
<keyword evidence="8" id="KW-0408">Iron</keyword>
<dbReference type="CDD" id="cd02787">
    <property type="entry name" value="MopB_CT_ydeP"/>
    <property type="match status" value="1"/>
</dbReference>
<evidence type="ECO:0000313" key="12">
    <source>
        <dbReference type="EMBL" id="NYH93792.1"/>
    </source>
</evidence>
<dbReference type="InterPro" id="IPR041953">
    <property type="entry name" value="YdeP_MopB"/>
</dbReference>
<reference evidence="12 13" key="1">
    <citation type="submission" date="2020-07" db="EMBL/GenBank/DDBJ databases">
        <title>Genomic Encyclopedia of Type Strains, Phase IV (KMG-IV): sequencing the most valuable type-strain genomes for metagenomic binning, comparative biology and taxonomic classification.</title>
        <authorList>
            <person name="Goeker M."/>
        </authorList>
    </citation>
    <scope>NUCLEOTIDE SEQUENCE [LARGE SCALE GENOMIC DNA]</scope>
    <source>
        <strain evidence="12 13">DSM 29043</strain>
    </source>
</reference>
<comment type="caution">
    <text evidence="12">The sequence shown here is derived from an EMBL/GenBank/DDBJ whole genome shotgun (WGS) entry which is preliminary data.</text>
</comment>
<dbReference type="Pfam" id="PF01568">
    <property type="entry name" value="Molydop_binding"/>
    <property type="match status" value="1"/>
</dbReference>
<dbReference type="GO" id="GO:0051539">
    <property type="term" value="F:4 iron, 4 sulfur cluster binding"/>
    <property type="evidence" value="ECO:0007669"/>
    <property type="project" value="UniProtKB-KW"/>
</dbReference>
<name>A0A7Y9XSR4_9SPHN</name>
<evidence type="ECO:0000256" key="9">
    <source>
        <dbReference type="ARBA" id="ARBA00023014"/>
    </source>
</evidence>
<dbReference type="InterPro" id="IPR006656">
    <property type="entry name" value="Mopterin_OxRdtase"/>
</dbReference>
<protein>
    <submittedName>
        <fullName evidence="12">Molybdopterin-dependent oxidoreductase alpha subunit</fullName>
    </submittedName>
</protein>
<dbReference type="GO" id="GO:0030151">
    <property type="term" value="F:molybdenum ion binding"/>
    <property type="evidence" value="ECO:0007669"/>
    <property type="project" value="InterPro"/>
</dbReference>
<organism evidence="12 13">
    <name type="scientific">Novosphingobium marinum</name>
    <dbReference type="NCBI Taxonomy" id="1514948"/>
    <lineage>
        <taxon>Bacteria</taxon>
        <taxon>Pseudomonadati</taxon>
        <taxon>Pseudomonadota</taxon>
        <taxon>Alphaproteobacteria</taxon>
        <taxon>Sphingomonadales</taxon>
        <taxon>Sphingomonadaceae</taxon>
        <taxon>Novosphingobium</taxon>
    </lineage>
</organism>
<dbReference type="Proteomes" id="UP000522081">
    <property type="component" value="Unassembled WGS sequence"/>
</dbReference>
<dbReference type="GO" id="GO:0008863">
    <property type="term" value="F:formate dehydrogenase (NAD+) activity"/>
    <property type="evidence" value="ECO:0007669"/>
    <property type="project" value="InterPro"/>
</dbReference>
<dbReference type="Gene3D" id="3.40.50.740">
    <property type="match status" value="1"/>
</dbReference>
<comment type="cofactor">
    <cofactor evidence="2">
        <name>[4Fe-4S] cluster</name>
        <dbReference type="ChEBI" id="CHEBI:49883"/>
    </cofactor>
</comment>
<comment type="similarity">
    <text evidence="3">Belongs to the prokaryotic molybdopterin-containing oxidoreductase family.</text>
</comment>
<evidence type="ECO:0000256" key="2">
    <source>
        <dbReference type="ARBA" id="ARBA00001966"/>
    </source>
</evidence>
<keyword evidence="6" id="KW-0479">Metal-binding</keyword>
<dbReference type="EMBL" id="JACBZF010000001">
    <property type="protein sequence ID" value="NYH93792.1"/>
    <property type="molecule type" value="Genomic_DNA"/>
</dbReference>
<keyword evidence="7" id="KW-0560">Oxidoreductase</keyword>
<dbReference type="CDD" id="cd02767">
    <property type="entry name" value="MopB_ydeP"/>
    <property type="match status" value="1"/>
</dbReference>
<dbReference type="NCBIfam" id="TIGR01701">
    <property type="entry name" value="Fdhalpha-like"/>
    <property type="match status" value="1"/>
</dbReference>
<feature type="domain" description="Molybdopterin oxidoreductase" evidence="10">
    <location>
        <begin position="88"/>
        <end position="469"/>
    </location>
</feature>
<evidence type="ECO:0000256" key="5">
    <source>
        <dbReference type="ARBA" id="ARBA00022505"/>
    </source>
</evidence>
<comment type="cofactor">
    <cofactor evidence="1">
        <name>Mo-bis(molybdopterin guanine dinucleotide)</name>
        <dbReference type="ChEBI" id="CHEBI:60539"/>
    </cofactor>
</comment>
<keyword evidence="9" id="KW-0411">Iron-sulfur</keyword>
<keyword evidence="4" id="KW-0004">4Fe-4S</keyword>
<feature type="domain" description="Molybdopterin dinucleotide-binding" evidence="11">
    <location>
        <begin position="623"/>
        <end position="728"/>
    </location>
</feature>
<dbReference type="Gene3D" id="3.40.228.10">
    <property type="entry name" value="Dimethylsulfoxide Reductase, domain 2"/>
    <property type="match status" value="1"/>
</dbReference>
<dbReference type="SUPFAM" id="SSF50692">
    <property type="entry name" value="ADC-like"/>
    <property type="match status" value="1"/>
</dbReference>
<evidence type="ECO:0000313" key="13">
    <source>
        <dbReference type="Proteomes" id="UP000522081"/>
    </source>
</evidence>
<evidence type="ECO:0000256" key="6">
    <source>
        <dbReference type="ARBA" id="ARBA00022723"/>
    </source>
</evidence>
<evidence type="ECO:0000256" key="3">
    <source>
        <dbReference type="ARBA" id="ARBA00010312"/>
    </source>
</evidence>
<evidence type="ECO:0000256" key="8">
    <source>
        <dbReference type="ARBA" id="ARBA00023004"/>
    </source>
</evidence>
<dbReference type="GO" id="GO:1990204">
    <property type="term" value="C:oxidoreductase complex"/>
    <property type="evidence" value="ECO:0007669"/>
    <property type="project" value="UniProtKB-ARBA"/>
</dbReference>
<evidence type="ECO:0000259" key="10">
    <source>
        <dbReference type="Pfam" id="PF00384"/>
    </source>
</evidence>
<dbReference type="InterPro" id="IPR009010">
    <property type="entry name" value="Asp_de-COase-like_dom_sf"/>
</dbReference>
<dbReference type="GO" id="GO:0016020">
    <property type="term" value="C:membrane"/>
    <property type="evidence" value="ECO:0007669"/>
    <property type="project" value="TreeGrafter"/>
</dbReference>
<dbReference type="InterPro" id="IPR010046">
    <property type="entry name" value="Mopterin_OxRdtse_a_bac"/>
</dbReference>
<evidence type="ECO:0000259" key="11">
    <source>
        <dbReference type="Pfam" id="PF01568"/>
    </source>
</evidence>
<dbReference type="InterPro" id="IPR037951">
    <property type="entry name" value="MopB_CT_YdeP"/>
</dbReference>
<dbReference type="SUPFAM" id="SSF53706">
    <property type="entry name" value="Formate dehydrogenase/DMSO reductase, domains 1-3"/>
    <property type="match status" value="1"/>
</dbReference>
<dbReference type="InterPro" id="IPR050123">
    <property type="entry name" value="Prok_molybdopt-oxidoreductase"/>
</dbReference>
<proteinExistence type="inferred from homology"/>
<dbReference type="PIRSF" id="PIRSF000144">
    <property type="entry name" value="CbbBc"/>
    <property type="match status" value="1"/>
</dbReference>
<dbReference type="PANTHER" id="PTHR43105:SF4">
    <property type="entry name" value="PROTEIN YDEP"/>
    <property type="match status" value="1"/>
</dbReference>
<evidence type="ECO:0000256" key="7">
    <source>
        <dbReference type="ARBA" id="ARBA00023002"/>
    </source>
</evidence>
<gene>
    <name evidence="12" type="ORF">FHS75_000097</name>
</gene>
<accession>A0A7Y9XSR4</accession>
<dbReference type="Pfam" id="PF00384">
    <property type="entry name" value="Molybdopterin"/>
    <property type="match status" value="1"/>
</dbReference>
<dbReference type="PANTHER" id="PTHR43105">
    <property type="entry name" value="RESPIRATORY NITRATE REDUCTASE"/>
    <property type="match status" value="1"/>
</dbReference>
<dbReference type="GO" id="GO:0045333">
    <property type="term" value="P:cellular respiration"/>
    <property type="evidence" value="ECO:0007669"/>
    <property type="project" value="UniProtKB-ARBA"/>
</dbReference>
<dbReference type="AlphaFoldDB" id="A0A7Y9XSR4"/>
<keyword evidence="13" id="KW-1185">Reference proteome</keyword>
<evidence type="ECO:0000256" key="1">
    <source>
        <dbReference type="ARBA" id="ARBA00001942"/>
    </source>
</evidence>
<keyword evidence="5" id="KW-0500">Molybdenum</keyword>